<comment type="caution">
    <text evidence="2">The sequence shown here is derived from an EMBL/GenBank/DDBJ whole genome shotgun (WGS) entry which is preliminary data.</text>
</comment>
<keyword evidence="1" id="KW-0732">Signal</keyword>
<sequence length="113" mass="11794">MIRLGRFLVPALALVLAACNATPQTSGGGPAPVTAGATPLDRPVMERRLADACIYRQYRVEGVNRMTLVDGCRCAARNAIKTLPEGNYVLARGGALTGPQDTALRAGIAACVK</sequence>
<evidence type="ECO:0008006" key="4">
    <source>
        <dbReference type="Google" id="ProtNLM"/>
    </source>
</evidence>
<dbReference type="Proteomes" id="UP000631694">
    <property type="component" value="Unassembled WGS sequence"/>
</dbReference>
<accession>A0A931I685</accession>
<dbReference type="PROSITE" id="PS51257">
    <property type="entry name" value="PROKAR_LIPOPROTEIN"/>
    <property type="match status" value="1"/>
</dbReference>
<keyword evidence="3" id="KW-1185">Reference proteome</keyword>
<gene>
    <name evidence="2" type="ORF">I5731_19140</name>
</gene>
<evidence type="ECO:0000313" key="2">
    <source>
        <dbReference type="EMBL" id="MBH0239945.1"/>
    </source>
</evidence>
<feature type="signal peptide" evidence="1">
    <location>
        <begin position="1"/>
        <end position="21"/>
    </location>
</feature>
<dbReference type="EMBL" id="JADZLT010000056">
    <property type="protein sequence ID" value="MBH0239945.1"/>
    <property type="molecule type" value="Genomic_DNA"/>
</dbReference>
<dbReference type="AlphaFoldDB" id="A0A931I685"/>
<evidence type="ECO:0000256" key="1">
    <source>
        <dbReference type="SAM" id="SignalP"/>
    </source>
</evidence>
<protein>
    <recommendedName>
        <fullName evidence="4">Lipoprotein</fullName>
    </recommendedName>
</protein>
<proteinExistence type="predicted"/>
<dbReference type="RefSeq" id="WP_197313012.1">
    <property type="nucleotide sequence ID" value="NZ_JADZLT010000056.1"/>
</dbReference>
<evidence type="ECO:0000313" key="3">
    <source>
        <dbReference type="Proteomes" id="UP000631694"/>
    </source>
</evidence>
<feature type="chain" id="PRO_5038036829" description="Lipoprotein" evidence="1">
    <location>
        <begin position="22"/>
        <end position="113"/>
    </location>
</feature>
<reference evidence="2" key="1">
    <citation type="submission" date="2020-12" db="EMBL/GenBank/DDBJ databases">
        <title>Methylobrevis albus sp. nov., isolated from fresh water lack sediment.</title>
        <authorList>
            <person name="Zou Q."/>
        </authorList>
    </citation>
    <scope>NUCLEOTIDE SEQUENCE</scope>
    <source>
        <strain evidence="2">L22</strain>
    </source>
</reference>
<name>A0A931I685_9HYPH</name>
<organism evidence="2 3">
    <name type="scientific">Methylobrevis albus</name>
    <dbReference type="NCBI Taxonomy" id="2793297"/>
    <lineage>
        <taxon>Bacteria</taxon>
        <taxon>Pseudomonadati</taxon>
        <taxon>Pseudomonadota</taxon>
        <taxon>Alphaproteobacteria</taxon>
        <taxon>Hyphomicrobiales</taxon>
        <taxon>Pleomorphomonadaceae</taxon>
        <taxon>Methylobrevis</taxon>
    </lineage>
</organism>